<proteinExistence type="predicted"/>
<dbReference type="EMBL" id="CP037901">
    <property type="protein sequence ID" value="QBP13820.1"/>
    <property type="molecule type" value="Genomic_DNA"/>
</dbReference>
<name>A0A132H9B3_9BURK</name>
<reference evidence="1 2" key="1">
    <citation type="submission" date="2019-03" db="EMBL/GenBank/DDBJ databases">
        <title>Comparative insights into the high quality Complete genome sequence of highly metal resistant Cupriavidus metallidurans strain BS1 isolated from a gold-copper mine.</title>
        <authorList>
            <person name="Mazhar H.S."/>
            <person name="Rensing C."/>
        </authorList>
    </citation>
    <scope>NUCLEOTIDE SEQUENCE [LARGE SCALE GENOMIC DNA]</scope>
    <source>
        <strain evidence="1 2">BS1</strain>
    </source>
</reference>
<dbReference type="InterPro" id="IPR044543">
    <property type="entry name" value="YHJQ-like"/>
</dbReference>
<sequence>MIRPTVQENFSRYADCIAACNAAAAACLKCAAACLEEPDTRKMTRCIALDMDCAGIANLAASYMLRNSEFAPLVCEDCAEVCKWCKEECERYDHWHCQECAKACAACMEMCLKMTA</sequence>
<evidence type="ECO:0000313" key="2">
    <source>
        <dbReference type="Proteomes" id="UP000253772"/>
    </source>
</evidence>
<dbReference type="RefSeq" id="WP_011520154.1">
    <property type="nucleotide sequence ID" value="NZ_CP026544.1"/>
</dbReference>
<dbReference type="InterPro" id="IPR005560">
    <property type="entry name" value="Csp_YhjQ"/>
</dbReference>
<dbReference type="Proteomes" id="UP000253772">
    <property type="component" value="Chromosome c2"/>
</dbReference>
<protein>
    <submittedName>
        <fullName evidence="1">Four-helix bundle copper-binding protein</fullName>
    </submittedName>
</protein>
<dbReference type="OrthoDB" id="5396211at2"/>
<dbReference type="PANTHER" id="PTHR37310:SF1">
    <property type="entry name" value="CYTOPLASMIC PROTEIN"/>
    <property type="match status" value="1"/>
</dbReference>
<dbReference type="PANTHER" id="PTHR37310">
    <property type="entry name" value="CYTOPLASMIC PROTEIN-RELATED"/>
    <property type="match status" value="1"/>
</dbReference>
<dbReference type="PROSITE" id="PS51257">
    <property type="entry name" value="PROKAR_LIPOPROTEIN"/>
    <property type="match status" value="1"/>
</dbReference>
<organism evidence="1 2">
    <name type="scientific">Cupriavidus metallidurans</name>
    <dbReference type="NCBI Taxonomy" id="119219"/>
    <lineage>
        <taxon>Bacteria</taxon>
        <taxon>Pseudomonadati</taxon>
        <taxon>Pseudomonadota</taxon>
        <taxon>Betaproteobacteria</taxon>
        <taxon>Burkholderiales</taxon>
        <taxon>Burkholderiaceae</taxon>
        <taxon>Cupriavidus</taxon>
    </lineage>
</organism>
<dbReference type="Gene3D" id="1.20.1270.360">
    <property type="match status" value="1"/>
</dbReference>
<dbReference type="CDD" id="cd08026">
    <property type="entry name" value="DUF326"/>
    <property type="match status" value="1"/>
</dbReference>
<gene>
    <name evidence="1" type="ORF">DDF84_030090</name>
</gene>
<accession>A0A132H9B3</accession>
<evidence type="ECO:0000313" key="1">
    <source>
        <dbReference type="EMBL" id="QBP13820.1"/>
    </source>
</evidence>
<dbReference type="Pfam" id="PF03860">
    <property type="entry name" value="Csp"/>
    <property type="match status" value="1"/>
</dbReference>
<dbReference type="OMA" id="TRMCADM"/>
<dbReference type="AlphaFoldDB" id="A0A132H9B3"/>